<keyword evidence="2" id="KW-0520">NAD</keyword>
<evidence type="ECO:0000313" key="6">
    <source>
        <dbReference type="Proteomes" id="UP000245712"/>
    </source>
</evidence>
<organism evidence="5 6">
    <name type="scientific">Paraburkholderia unamae</name>
    <dbReference type="NCBI Taxonomy" id="219649"/>
    <lineage>
        <taxon>Bacteria</taxon>
        <taxon>Pseudomonadati</taxon>
        <taxon>Pseudomonadota</taxon>
        <taxon>Betaproteobacteria</taxon>
        <taxon>Burkholderiales</taxon>
        <taxon>Burkholderiaceae</taxon>
        <taxon>Paraburkholderia</taxon>
    </lineage>
</organism>
<dbReference type="Pfam" id="PF14833">
    <property type="entry name" value="NAD_binding_11"/>
    <property type="match status" value="1"/>
</dbReference>
<keyword evidence="6" id="KW-1185">Reference proteome</keyword>
<dbReference type="SUPFAM" id="SSF48179">
    <property type="entry name" value="6-phosphogluconate dehydrogenase C-terminal domain-like"/>
    <property type="match status" value="1"/>
</dbReference>
<gene>
    <name evidence="5" type="ORF">C7402_117149</name>
</gene>
<accession>A0ABX5KGY3</accession>
<evidence type="ECO:0000256" key="1">
    <source>
        <dbReference type="ARBA" id="ARBA00023002"/>
    </source>
</evidence>
<feature type="domain" description="6-phosphogluconate dehydrogenase NADP-binding" evidence="3">
    <location>
        <begin position="14"/>
        <end position="176"/>
    </location>
</feature>
<dbReference type="EMBL" id="QEOB01000017">
    <property type="protein sequence ID" value="PVX75737.1"/>
    <property type="molecule type" value="Genomic_DNA"/>
</dbReference>
<dbReference type="Gene3D" id="1.10.1040.10">
    <property type="entry name" value="N-(1-d-carboxylethyl)-l-norvaline Dehydrogenase, domain 2"/>
    <property type="match status" value="1"/>
</dbReference>
<dbReference type="RefSeq" id="WP_116613400.1">
    <property type="nucleotide sequence ID" value="NZ_QEOB01000017.1"/>
</dbReference>
<dbReference type="PIRSF" id="PIRSF000103">
    <property type="entry name" value="HIBADH"/>
    <property type="match status" value="1"/>
</dbReference>
<comment type="caution">
    <text evidence="5">The sequence shown here is derived from an EMBL/GenBank/DDBJ whole genome shotgun (WGS) entry which is preliminary data.</text>
</comment>
<dbReference type="InterPro" id="IPR029154">
    <property type="entry name" value="HIBADH-like_NADP-bd"/>
</dbReference>
<protein>
    <submittedName>
        <fullName evidence="5">3-hydroxyisobutyrate dehydrogenase-like beta-hydroxyacid dehydrogenase</fullName>
    </submittedName>
</protein>
<dbReference type="Gene3D" id="3.40.50.720">
    <property type="entry name" value="NAD(P)-binding Rossmann-like Domain"/>
    <property type="match status" value="1"/>
</dbReference>
<evidence type="ECO:0000259" key="3">
    <source>
        <dbReference type="Pfam" id="PF03446"/>
    </source>
</evidence>
<reference evidence="5 6" key="1">
    <citation type="submission" date="2018-05" db="EMBL/GenBank/DDBJ databases">
        <title>Genomic Encyclopedia of Type Strains, Phase IV (KMG-V): Genome sequencing to study the core and pangenomes of soil and plant-associated prokaryotes.</title>
        <authorList>
            <person name="Whitman W."/>
        </authorList>
    </citation>
    <scope>NUCLEOTIDE SEQUENCE [LARGE SCALE GENOMIC DNA]</scope>
    <source>
        <strain evidence="5 6">SCZa-39</strain>
    </source>
</reference>
<dbReference type="Pfam" id="PF03446">
    <property type="entry name" value="NAD_binding_2"/>
    <property type="match status" value="1"/>
</dbReference>
<evidence type="ECO:0000313" key="5">
    <source>
        <dbReference type="EMBL" id="PVX75737.1"/>
    </source>
</evidence>
<name>A0ABX5KGY3_9BURK</name>
<dbReference type="PANTHER" id="PTHR43060">
    <property type="entry name" value="3-HYDROXYISOBUTYRATE DEHYDROGENASE-LIKE 1, MITOCHONDRIAL-RELATED"/>
    <property type="match status" value="1"/>
</dbReference>
<feature type="domain" description="3-hydroxyisobutyrate dehydrogenase-like NAD-binding" evidence="4">
    <location>
        <begin position="179"/>
        <end position="297"/>
    </location>
</feature>
<proteinExistence type="predicted"/>
<dbReference type="InterPro" id="IPR036291">
    <property type="entry name" value="NAD(P)-bd_dom_sf"/>
</dbReference>
<dbReference type="InterPro" id="IPR015815">
    <property type="entry name" value="HIBADH-related"/>
</dbReference>
<evidence type="ECO:0000256" key="2">
    <source>
        <dbReference type="ARBA" id="ARBA00023027"/>
    </source>
</evidence>
<dbReference type="InterPro" id="IPR008927">
    <property type="entry name" value="6-PGluconate_DH-like_C_sf"/>
</dbReference>
<dbReference type="PANTHER" id="PTHR43060:SF15">
    <property type="entry name" value="3-HYDROXYISOBUTYRATE DEHYDROGENASE-LIKE 1, MITOCHONDRIAL-RELATED"/>
    <property type="match status" value="1"/>
</dbReference>
<dbReference type="InterPro" id="IPR013328">
    <property type="entry name" value="6PGD_dom2"/>
</dbReference>
<sequence>MSTTLQSEQAALSVGFCGLGKMGLPMARRLVEAGYRTALWNRSAEKAHTLCATTQGMSAVGATPADVAAQSDVVMLCLADHASVEEVAFGPQGLAHGARRGAIVADHSTMAPAQAQALARRWRAETGGAWIDAPVSGGTAGATAGTLAVMAGGDAGHIATATAPMTAYAARVTRMGESGAGQATKLANQVIVMTTIAAIAEATRLAQRTGIDAASIPSALAGGWADSVLLQTLQPRMIVAPVQPSGTIRTMLKDLDAVEAFACAHGAALPVAALVRRWLTRAVEQGLADADISQIATVDPD</sequence>
<dbReference type="InterPro" id="IPR006115">
    <property type="entry name" value="6PGDH_NADP-bd"/>
</dbReference>
<dbReference type="SUPFAM" id="SSF51735">
    <property type="entry name" value="NAD(P)-binding Rossmann-fold domains"/>
    <property type="match status" value="1"/>
</dbReference>
<dbReference type="Proteomes" id="UP000245712">
    <property type="component" value="Unassembled WGS sequence"/>
</dbReference>
<evidence type="ECO:0000259" key="4">
    <source>
        <dbReference type="Pfam" id="PF14833"/>
    </source>
</evidence>
<keyword evidence="1" id="KW-0560">Oxidoreductase</keyword>